<evidence type="ECO:0000313" key="1">
    <source>
        <dbReference type="EMBL" id="KAK3606101.1"/>
    </source>
</evidence>
<protein>
    <submittedName>
        <fullName evidence="1">Uncharacterized protein</fullName>
    </submittedName>
</protein>
<comment type="caution">
    <text evidence="1">The sequence shown here is derived from an EMBL/GenBank/DDBJ whole genome shotgun (WGS) entry which is preliminary data.</text>
</comment>
<evidence type="ECO:0000313" key="2">
    <source>
        <dbReference type="Proteomes" id="UP001195483"/>
    </source>
</evidence>
<proteinExistence type="predicted"/>
<keyword evidence="2" id="KW-1185">Reference proteome</keyword>
<accession>A0AAE0T9G2</accession>
<dbReference type="EMBL" id="JAEAOA010000444">
    <property type="protein sequence ID" value="KAK3606101.1"/>
    <property type="molecule type" value="Genomic_DNA"/>
</dbReference>
<organism evidence="1 2">
    <name type="scientific">Potamilus streckersoni</name>
    <dbReference type="NCBI Taxonomy" id="2493646"/>
    <lineage>
        <taxon>Eukaryota</taxon>
        <taxon>Metazoa</taxon>
        <taxon>Spiralia</taxon>
        <taxon>Lophotrochozoa</taxon>
        <taxon>Mollusca</taxon>
        <taxon>Bivalvia</taxon>
        <taxon>Autobranchia</taxon>
        <taxon>Heteroconchia</taxon>
        <taxon>Palaeoheterodonta</taxon>
        <taxon>Unionida</taxon>
        <taxon>Unionoidea</taxon>
        <taxon>Unionidae</taxon>
        <taxon>Ambleminae</taxon>
        <taxon>Lampsilini</taxon>
        <taxon>Potamilus</taxon>
    </lineage>
</organism>
<dbReference type="AlphaFoldDB" id="A0AAE0T9G2"/>
<sequence length="205" mass="22951">MDVLQEHQRMDMLVRRRLKRERNFETPGMLLGPVHPDWCFVPLYSAGRVLSVGDVESGSLRREKTYFFCGAPLRQWNKGISTAHYRKKGTKEANKVRKMNLNSAKQEIRRKPMDYNNIEDKGIYTGGSHSIGNRVSTSLTGQNLIITATTHPLQSQGRPPGTPMKRHVLATAPEEEMGLRNTGSAVTPAPTGVLPPFPQPVVFCL</sequence>
<reference evidence="1" key="1">
    <citation type="journal article" date="2021" name="Genome Biol. Evol.">
        <title>A High-Quality Reference Genome for a Parasitic Bivalve with Doubly Uniparental Inheritance (Bivalvia: Unionida).</title>
        <authorList>
            <person name="Smith C.H."/>
        </authorList>
    </citation>
    <scope>NUCLEOTIDE SEQUENCE</scope>
    <source>
        <strain evidence="1">CHS0354</strain>
    </source>
</reference>
<dbReference type="Proteomes" id="UP001195483">
    <property type="component" value="Unassembled WGS sequence"/>
</dbReference>
<gene>
    <name evidence="1" type="ORF">CHS0354_006459</name>
</gene>
<name>A0AAE0T9G2_9BIVA</name>
<reference evidence="1" key="2">
    <citation type="journal article" date="2021" name="Genome Biol. Evol.">
        <title>Developing a high-quality reference genome for a parasitic bivalve with doubly uniparental inheritance (Bivalvia: Unionida).</title>
        <authorList>
            <person name="Smith C.H."/>
        </authorList>
    </citation>
    <scope>NUCLEOTIDE SEQUENCE</scope>
    <source>
        <strain evidence="1">CHS0354</strain>
        <tissue evidence="1">Mantle</tissue>
    </source>
</reference>
<reference evidence="1" key="3">
    <citation type="submission" date="2023-05" db="EMBL/GenBank/DDBJ databases">
        <authorList>
            <person name="Smith C.H."/>
        </authorList>
    </citation>
    <scope>NUCLEOTIDE SEQUENCE</scope>
    <source>
        <strain evidence="1">CHS0354</strain>
        <tissue evidence="1">Mantle</tissue>
    </source>
</reference>